<feature type="compositionally biased region" description="Low complexity" evidence="2">
    <location>
        <begin position="30"/>
        <end position="63"/>
    </location>
</feature>
<proteinExistence type="predicted"/>
<name>A0A0M3K365_ANISI</name>
<feature type="compositionally biased region" description="Polar residues" evidence="2">
    <location>
        <begin position="855"/>
        <end position="894"/>
    </location>
</feature>
<evidence type="ECO:0000256" key="1">
    <source>
        <dbReference type="PROSITE-ProRule" id="PRU00176"/>
    </source>
</evidence>
<keyword evidence="5" id="KW-1185">Reference proteome</keyword>
<dbReference type="SUPFAM" id="SSF54928">
    <property type="entry name" value="RNA-binding domain, RBD"/>
    <property type="match status" value="1"/>
</dbReference>
<dbReference type="EMBL" id="UYRR01031941">
    <property type="protein sequence ID" value="VDK53418.1"/>
    <property type="molecule type" value="Genomic_DNA"/>
</dbReference>
<dbReference type="Gene3D" id="3.30.70.330">
    <property type="match status" value="1"/>
</dbReference>
<dbReference type="SMART" id="SM00360">
    <property type="entry name" value="RRM"/>
    <property type="match status" value="1"/>
</dbReference>
<feature type="compositionally biased region" description="Basic and acidic residues" evidence="2">
    <location>
        <begin position="535"/>
        <end position="558"/>
    </location>
</feature>
<feature type="region of interest" description="Disordered" evidence="2">
    <location>
        <begin position="472"/>
        <end position="591"/>
    </location>
</feature>
<dbReference type="Pfam" id="PF00076">
    <property type="entry name" value="RRM_1"/>
    <property type="match status" value="1"/>
</dbReference>
<keyword evidence="1" id="KW-0694">RNA-binding</keyword>
<sequence length="1054" mass="115952">MSAEISNNNKSQYTSGNVERGDMITSDNDNNNAPSQTSNSSNNNNNNNITTQRSNCDNDNNNNTAAMPQSNKTQKNKKRRDQKTFDLFELFDKHQSSVGNWADAALENSFRFPDQSPLQQTSSFETSVKGDKSYANDQLRDTSLSARDTSDNARQRVRQEQRRSSLAGLSDSRSSHPYARHHVPYDSRSSMDYQNADHQYIADQAPFEIFVTNINYNSTKEELFYSFGGEEGGVLSVVLSEEQGHGAKRGTATVTFNSREALLTALKCDRMELQGRVLRVSPKHRQQRGASKSRRDDYRNDNLNYGTYGAPAGQDGPYGQYRSNSYAGVNSMVTSSTAAVTGNASLPPRPRGVHAGAPSSSSAYHGGGGGAGPGAPYAQYDASLPYVDQQQRPDLQRHPAYYDHKRADFGNRSIRYASNTLPNPHHQQQRRVSKFSRPYAGRHSMYETSTVNEQYHGSSYDISNRSMGRVRTDSMTSMPQTGAGGRVYHDEDQSQAQHQIHHERRKLELQPRTKPIGADDTDQPARKSSIFGEAKPVDTSEKERQAEERLRLEDEAFRKSSASSVRKLSGGEYAVSGRSSSSSYGAGGGSGGSNKVVLMKSASHDGVHGMVTKQNSLLDEPLIEEMTNLNTNTLEYHNQAKPPSYPGPPSRSPSRTHYSKQRHRGDQYYQNQRYHHQSPSPRLPPKPPQPQLSATHPLTVPNAPISSGGYSQQQQQGLDYQQQSVDQNEYQAQGQSYEPSARKHSITTSSNVSLSSSSCTSPVSSTYHQQQNASNNQSSTLLTNRPSSPASSFRSRSKDYVMVDSSNSVECSQHQPQQHRASKHGYNRTFTRSSFRANASHNKPPPQIPPEAATSGCNGTERSQNPIMTSASSPSITAANSTDTHRGSTQQQQEGGNARRGGSNRRGGVGRRGTSGGGGTSKDKKRRPVSREEHPKASGGNGSNEADRQQARRSSVSSSATNSSSKKHHQTRRESTGKAVDYATKRDNTSTKHESTTAISDTTKHKPEEPIAGKKEPSKKEKKKQAAKDMPKVEPKSINFSSQNKYAALLETDE</sequence>
<feature type="region of interest" description="Disordered" evidence="2">
    <location>
        <begin position="112"/>
        <end position="190"/>
    </location>
</feature>
<feature type="compositionally biased region" description="Polar residues" evidence="2">
    <location>
        <begin position="1"/>
        <end position="17"/>
    </location>
</feature>
<feature type="compositionally biased region" description="Low complexity" evidence="2">
    <location>
        <begin position="706"/>
        <end position="727"/>
    </location>
</feature>
<feature type="compositionally biased region" description="Basic and acidic residues" evidence="2">
    <location>
        <begin position="983"/>
        <end position="995"/>
    </location>
</feature>
<dbReference type="GO" id="GO:0003723">
    <property type="term" value="F:RNA binding"/>
    <property type="evidence" value="ECO:0007669"/>
    <property type="project" value="UniProtKB-UniRule"/>
</dbReference>
<feature type="compositionally biased region" description="Basic and acidic residues" evidence="2">
    <location>
        <begin position="128"/>
        <end position="140"/>
    </location>
</feature>
<feature type="compositionally biased region" description="Polar residues" evidence="2">
    <location>
        <begin position="116"/>
        <end position="126"/>
    </location>
</feature>
<reference evidence="4 5" key="2">
    <citation type="submission" date="2018-11" db="EMBL/GenBank/DDBJ databases">
        <authorList>
            <consortium name="Pathogen Informatics"/>
        </authorList>
    </citation>
    <scope>NUCLEOTIDE SEQUENCE [LARGE SCALE GENOMIC DNA]</scope>
</reference>
<feature type="compositionally biased region" description="Polar residues" evidence="2">
    <location>
        <begin position="64"/>
        <end position="73"/>
    </location>
</feature>
<feature type="compositionally biased region" description="Low complexity" evidence="2">
    <location>
        <begin position="354"/>
        <end position="364"/>
    </location>
</feature>
<protein>
    <submittedName>
        <fullName evidence="6">RRM domain-containing protein</fullName>
    </submittedName>
</protein>
<dbReference type="Proteomes" id="UP000267096">
    <property type="component" value="Unassembled WGS sequence"/>
</dbReference>
<dbReference type="PROSITE" id="PS50102">
    <property type="entry name" value="RRM"/>
    <property type="match status" value="1"/>
</dbReference>
<dbReference type="CDD" id="cd00590">
    <property type="entry name" value="RRM_SF"/>
    <property type="match status" value="1"/>
</dbReference>
<evidence type="ECO:0000313" key="4">
    <source>
        <dbReference type="EMBL" id="VDK53418.1"/>
    </source>
</evidence>
<feature type="region of interest" description="Disordered" evidence="2">
    <location>
        <begin position="340"/>
        <end position="377"/>
    </location>
</feature>
<feature type="compositionally biased region" description="Low complexity" evidence="2">
    <location>
        <begin position="746"/>
        <end position="794"/>
    </location>
</feature>
<feature type="region of interest" description="Disordered" evidence="2">
    <location>
        <begin position="1"/>
        <end position="80"/>
    </location>
</feature>
<dbReference type="InterPro" id="IPR000504">
    <property type="entry name" value="RRM_dom"/>
</dbReference>
<evidence type="ECO:0000256" key="2">
    <source>
        <dbReference type="SAM" id="MobiDB-lite"/>
    </source>
</evidence>
<organism evidence="6">
    <name type="scientific">Anisakis simplex</name>
    <name type="common">Herring worm</name>
    <dbReference type="NCBI Taxonomy" id="6269"/>
    <lineage>
        <taxon>Eukaryota</taxon>
        <taxon>Metazoa</taxon>
        <taxon>Ecdysozoa</taxon>
        <taxon>Nematoda</taxon>
        <taxon>Chromadorea</taxon>
        <taxon>Rhabditida</taxon>
        <taxon>Spirurina</taxon>
        <taxon>Ascaridomorpha</taxon>
        <taxon>Ascaridoidea</taxon>
        <taxon>Anisakidae</taxon>
        <taxon>Anisakis</taxon>
        <taxon>Anisakis simplex complex</taxon>
    </lineage>
</organism>
<feature type="region of interest" description="Disordered" evidence="2">
    <location>
        <begin position="277"/>
        <end position="319"/>
    </location>
</feature>
<dbReference type="AlphaFoldDB" id="A0A0M3K365"/>
<feature type="domain" description="RRM" evidence="3">
    <location>
        <begin position="207"/>
        <end position="285"/>
    </location>
</feature>
<evidence type="ECO:0000313" key="5">
    <source>
        <dbReference type="Proteomes" id="UP000267096"/>
    </source>
</evidence>
<feature type="compositionally biased region" description="Polar residues" evidence="2">
    <location>
        <begin position="728"/>
        <end position="738"/>
    </location>
</feature>
<feature type="compositionally biased region" description="Polar residues" evidence="2">
    <location>
        <begin position="828"/>
        <end position="841"/>
    </location>
</feature>
<evidence type="ECO:0000313" key="6">
    <source>
        <dbReference type="WBParaSite" id="ASIM_0001540201-mRNA-1"/>
    </source>
</evidence>
<dbReference type="OrthoDB" id="5878033at2759"/>
<dbReference type="InterPro" id="IPR012677">
    <property type="entry name" value="Nucleotide-bd_a/b_plait_sf"/>
</dbReference>
<dbReference type="InterPro" id="IPR035979">
    <property type="entry name" value="RBD_domain_sf"/>
</dbReference>
<evidence type="ECO:0000259" key="3">
    <source>
        <dbReference type="PROSITE" id="PS50102"/>
    </source>
</evidence>
<feature type="compositionally biased region" description="Pro residues" evidence="2">
    <location>
        <begin position="681"/>
        <end position="690"/>
    </location>
</feature>
<feature type="compositionally biased region" description="Low complexity" evidence="2">
    <location>
        <begin position="954"/>
        <end position="964"/>
    </location>
</feature>
<accession>A0A0M3K365</accession>
<reference evidence="6" key="1">
    <citation type="submission" date="2017-02" db="UniProtKB">
        <authorList>
            <consortium name="WormBaseParasite"/>
        </authorList>
    </citation>
    <scope>IDENTIFICATION</scope>
</reference>
<feature type="region of interest" description="Disordered" evidence="2">
    <location>
        <begin position="636"/>
        <end position="1039"/>
    </location>
</feature>
<gene>
    <name evidence="4" type="ORF">ASIM_LOCUS14811</name>
</gene>
<feature type="compositionally biased region" description="Basic and acidic residues" evidence="2">
    <location>
        <begin position="1002"/>
        <end position="1035"/>
    </location>
</feature>
<feature type="compositionally biased region" description="Polar residues" evidence="2">
    <location>
        <begin position="804"/>
        <end position="819"/>
    </location>
</feature>
<feature type="compositionally biased region" description="Gly residues" evidence="2">
    <location>
        <begin position="904"/>
        <end position="920"/>
    </location>
</feature>
<dbReference type="WBParaSite" id="ASIM_0001540201-mRNA-1">
    <property type="protein sequence ID" value="ASIM_0001540201-mRNA-1"/>
    <property type="gene ID" value="ASIM_0001540201"/>
</dbReference>
<feature type="compositionally biased region" description="Basic and acidic residues" evidence="2">
    <location>
        <begin position="148"/>
        <end position="163"/>
    </location>
</feature>